<dbReference type="RefSeq" id="WP_155861045.1">
    <property type="nucleotide sequence ID" value="NZ_CP045482.1"/>
</dbReference>
<dbReference type="Proteomes" id="UP000426328">
    <property type="component" value="Chromosome"/>
</dbReference>
<dbReference type="PANTHER" id="PTHR38753">
    <property type="entry name" value="SLR1441 PROTEIN"/>
    <property type="match status" value="1"/>
</dbReference>
<keyword evidence="3" id="KW-1185">Reference proteome</keyword>
<dbReference type="GeneID" id="42778796"/>
<evidence type="ECO:0000313" key="2">
    <source>
        <dbReference type="EMBL" id="QGR21200.1"/>
    </source>
</evidence>
<dbReference type="PANTHER" id="PTHR38753:SF1">
    <property type="entry name" value="SLR1441 PROTEIN"/>
    <property type="match status" value="1"/>
</dbReference>
<keyword evidence="1" id="KW-0175">Coiled coil</keyword>
<dbReference type="Gene3D" id="1.20.5.300">
    <property type="match status" value="3"/>
</dbReference>
<dbReference type="KEGG" id="aamb:D1866_03640"/>
<sequence>MSGKIADEILNNPQLLSALADKIYDKLKDEIVIKKLEETIASVKALQEEIKKQGEAIVSLQQEIKSLREASNKHSEAIASLQEAVKKQGEAIASLQETVKSLQETVNKHTEAITALQEAVKSLQETVNKHTEAIASLQEAVKKQGEAIASLQETVKKQGEAIASLQETVKSLQETVNKHTEAITALQEAVKKQGEAIASLQETVNKHTEAIEGLQKAVRKLQRAVMKLSIEVGSFTNRAGKGMEKTMLKLYRKALELHGVDPKKVVHGMIKDEEGLIEKGKVFEVDFYETNDYVYVFEIKNLADKGAYDQIIIRKKLFSAKYKDKKIKIFLVANFVDKKIKKKLEEEGVEIIASHVIK</sequence>
<feature type="coiled-coil region" evidence="1">
    <location>
        <begin position="33"/>
        <end position="231"/>
    </location>
</feature>
<dbReference type="EMBL" id="CP045482">
    <property type="protein sequence ID" value="QGR21200.1"/>
    <property type="molecule type" value="Genomic_DNA"/>
</dbReference>
<accession>A0A650CTN3</accession>
<dbReference type="AlphaFoldDB" id="A0A650CTN3"/>
<organism evidence="2 3">
    <name type="scientific">Acidianus ambivalens</name>
    <name type="common">Desulfurolobus ambivalens</name>
    <dbReference type="NCBI Taxonomy" id="2283"/>
    <lineage>
        <taxon>Archaea</taxon>
        <taxon>Thermoproteota</taxon>
        <taxon>Thermoprotei</taxon>
        <taxon>Sulfolobales</taxon>
        <taxon>Sulfolobaceae</taxon>
        <taxon>Acidianus</taxon>
    </lineage>
</organism>
<reference evidence="2 3" key="1">
    <citation type="submission" date="2019-10" db="EMBL/GenBank/DDBJ databases">
        <title>Genome Sequences from Six Type Strain Members of the Archaeal Family Sulfolobaceae: Acidianus ambivalens, Acidianus infernus, Metallosphaera prunae, Stygiolobus azoricus, Sulfolobus metallicus, and Sulfurisphaera ohwakuensis.</title>
        <authorList>
            <person name="Counts J.A."/>
            <person name="Kelly R.M."/>
        </authorList>
    </citation>
    <scope>NUCLEOTIDE SEQUENCE [LARGE SCALE GENOMIC DNA]</scope>
    <source>
        <strain evidence="2 3">LEI 10</strain>
    </source>
</reference>
<gene>
    <name evidence="2" type="ORF">D1866_03640</name>
</gene>
<evidence type="ECO:0000256" key="1">
    <source>
        <dbReference type="SAM" id="Coils"/>
    </source>
</evidence>
<name>A0A650CTN3_ACIAM</name>
<evidence type="ECO:0000313" key="3">
    <source>
        <dbReference type="Proteomes" id="UP000426328"/>
    </source>
</evidence>
<proteinExistence type="predicted"/>
<dbReference type="SUPFAM" id="SSF57997">
    <property type="entry name" value="Tropomyosin"/>
    <property type="match status" value="1"/>
</dbReference>
<protein>
    <submittedName>
        <fullName evidence="2">DUF16 domain-containing protein</fullName>
    </submittedName>
</protein>